<dbReference type="SUPFAM" id="SSF52540">
    <property type="entry name" value="P-loop containing nucleoside triphosphate hydrolases"/>
    <property type="match status" value="1"/>
</dbReference>
<dbReference type="GO" id="GO:0006260">
    <property type="term" value="P:DNA replication"/>
    <property type="evidence" value="ECO:0007669"/>
    <property type="project" value="TreeGrafter"/>
</dbReference>
<dbReference type="SMART" id="SM00382">
    <property type="entry name" value="AAA"/>
    <property type="match status" value="1"/>
</dbReference>
<sequence length="253" mass="27667">MLNQPTMQGLTRLKLHAMATALAQQLGSPITQELSFEERFGMLVEAECQARENRRLARILKQAHLKVQASLEDIDYGAPRGLKKPVIASLSSCAWMRSGQHLLITGPTGVGKTWLACAFGHHAARRGYTVLYVRLPRLLEALDVARASGGLPKLREQLAHTTLLILDDWAVAPMTDQGRQDLLEVIDDRAGTSALIITSQVPVSEWHAYLGEATIADAILDRVVHASHRLELKGESMRKLKAVGGVSETSADP</sequence>
<comment type="caution">
    <text evidence="5">The sequence shown here is derived from an EMBL/GenBank/DDBJ whole genome shotgun (WGS) entry which is preliminary data.</text>
</comment>
<evidence type="ECO:0000256" key="1">
    <source>
        <dbReference type="ARBA" id="ARBA00008059"/>
    </source>
</evidence>
<dbReference type="AlphaFoldDB" id="A0A4S3KGL3"/>
<accession>A0A4S3KGL3</accession>
<dbReference type="PIRSF" id="PIRSF003073">
    <property type="entry name" value="DNAC_TnpB_IstB"/>
    <property type="match status" value="1"/>
</dbReference>
<evidence type="ECO:0000313" key="5">
    <source>
        <dbReference type="EMBL" id="THD07773.1"/>
    </source>
</evidence>
<gene>
    <name evidence="5" type="ORF">B1806_14550</name>
</gene>
<dbReference type="NCBIfam" id="NF038214">
    <property type="entry name" value="IS21_help_AAA"/>
    <property type="match status" value="1"/>
</dbReference>
<dbReference type="EMBL" id="MWQO01000056">
    <property type="protein sequence ID" value="THD07773.1"/>
    <property type="molecule type" value="Genomic_DNA"/>
</dbReference>
<comment type="similarity">
    <text evidence="1">Belongs to the IS21/IS1162 putative ATP-binding protein family.</text>
</comment>
<dbReference type="InterPro" id="IPR028350">
    <property type="entry name" value="DNAC/IstB-like"/>
</dbReference>
<name>A0A4S3KGL3_9GAMM</name>
<dbReference type="Proteomes" id="UP000307749">
    <property type="component" value="Unassembled WGS sequence"/>
</dbReference>
<dbReference type="InterPro" id="IPR002611">
    <property type="entry name" value="IstB_ATP-bd"/>
</dbReference>
<dbReference type="STRING" id="993689.GCA_002077135_01466"/>
<dbReference type="InterPro" id="IPR003593">
    <property type="entry name" value="AAA+_ATPase"/>
</dbReference>
<organism evidence="5 6">
    <name type="scientific">Metallibacterium scheffleri</name>
    <dbReference type="NCBI Taxonomy" id="993689"/>
    <lineage>
        <taxon>Bacteria</taxon>
        <taxon>Pseudomonadati</taxon>
        <taxon>Pseudomonadota</taxon>
        <taxon>Gammaproteobacteria</taxon>
        <taxon>Lysobacterales</taxon>
        <taxon>Rhodanobacteraceae</taxon>
        <taxon>Metallibacterium</taxon>
    </lineage>
</organism>
<dbReference type="OrthoDB" id="5950834at2"/>
<evidence type="ECO:0000313" key="6">
    <source>
        <dbReference type="Proteomes" id="UP000307749"/>
    </source>
</evidence>
<protein>
    <submittedName>
        <fullName evidence="5">AAA family ATPase</fullName>
    </submittedName>
</protein>
<proteinExistence type="inferred from homology"/>
<keyword evidence="6" id="KW-1185">Reference proteome</keyword>
<dbReference type="Gene3D" id="3.40.50.300">
    <property type="entry name" value="P-loop containing nucleotide triphosphate hydrolases"/>
    <property type="match status" value="1"/>
</dbReference>
<keyword evidence="3" id="KW-0067">ATP-binding</keyword>
<reference evidence="5 6" key="1">
    <citation type="submission" date="2017-02" db="EMBL/GenBank/DDBJ databases">
        <title>Whole genome sequencing of Metallibacterium scheffleri DSM 24874 (T).</title>
        <authorList>
            <person name="Kumar S."/>
            <person name="Patil P."/>
            <person name="Patil P.B."/>
        </authorList>
    </citation>
    <scope>NUCLEOTIDE SEQUENCE [LARGE SCALE GENOMIC DNA]</scope>
    <source>
        <strain evidence="5 6">DSM 24874</strain>
    </source>
</reference>
<evidence type="ECO:0000256" key="3">
    <source>
        <dbReference type="ARBA" id="ARBA00022840"/>
    </source>
</evidence>
<dbReference type="InterPro" id="IPR027417">
    <property type="entry name" value="P-loop_NTPase"/>
</dbReference>
<dbReference type="Pfam" id="PF01695">
    <property type="entry name" value="IstB_IS21"/>
    <property type="match status" value="1"/>
</dbReference>
<dbReference type="PANTHER" id="PTHR30050:SF4">
    <property type="entry name" value="ATP-BINDING PROTEIN RV3427C IN INSERTION SEQUENCE-RELATED"/>
    <property type="match status" value="1"/>
</dbReference>
<keyword evidence="2" id="KW-0547">Nucleotide-binding</keyword>
<evidence type="ECO:0000256" key="2">
    <source>
        <dbReference type="ARBA" id="ARBA00022741"/>
    </source>
</evidence>
<dbReference type="PANTHER" id="PTHR30050">
    <property type="entry name" value="CHROMOSOMAL REPLICATION INITIATOR PROTEIN DNAA"/>
    <property type="match status" value="1"/>
</dbReference>
<feature type="domain" description="AAA+ ATPase" evidence="4">
    <location>
        <begin position="98"/>
        <end position="231"/>
    </location>
</feature>
<dbReference type="GO" id="GO:0005524">
    <property type="term" value="F:ATP binding"/>
    <property type="evidence" value="ECO:0007669"/>
    <property type="project" value="UniProtKB-KW"/>
</dbReference>
<dbReference type="CDD" id="cd00009">
    <property type="entry name" value="AAA"/>
    <property type="match status" value="1"/>
</dbReference>
<dbReference type="InterPro" id="IPR047661">
    <property type="entry name" value="IstB"/>
</dbReference>
<evidence type="ECO:0000259" key="4">
    <source>
        <dbReference type="SMART" id="SM00382"/>
    </source>
</evidence>
<dbReference type="RefSeq" id="WP_081126870.1">
    <property type="nucleotide sequence ID" value="NZ_LDOS01000002.1"/>
</dbReference>